<dbReference type="GO" id="GO:0005524">
    <property type="term" value="F:ATP binding"/>
    <property type="evidence" value="ECO:0007669"/>
    <property type="project" value="UniProtKB-KW"/>
</dbReference>
<dbReference type="InterPro" id="IPR041569">
    <property type="entry name" value="AAA_lid_3"/>
</dbReference>
<dbReference type="Pfam" id="PF00004">
    <property type="entry name" value="AAA"/>
    <property type="match status" value="2"/>
</dbReference>
<keyword evidence="13" id="KW-1185">Reference proteome</keyword>
<evidence type="ECO:0000313" key="12">
    <source>
        <dbReference type="EMBL" id="KAL3872576.1"/>
    </source>
</evidence>
<evidence type="ECO:0000256" key="3">
    <source>
        <dbReference type="ARBA" id="ARBA00022593"/>
    </source>
</evidence>
<keyword evidence="6" id="KW-0067">ATP-binding</keyword>
<dbReference type="PANTHER" id="PTHR23077">
    <property type="entry name" value="AAA-FAMILY ATPASE"/>
    <property type="match status" value="1"/>
</dbReference>
<keyword evidence="7" id="KW-0472">Membrane</keyword>
<dbReference type="CDD" id="cd19527">
    <property type="entry name" value="RecA-like_PEX6_r2"/>
    <property type="match status" value="1"/>
</dbReference>
<keyword evidence="4" id="KW-0547">Nucleotide-binding</keyword>
<evidence type="ECO:0000256" key="9">
    <source>
        <dbReference type="ARBA" id="ARBA00034920"/>
    </source>
</evidence>
<dbReference type="SUPFAM" id="SSF52540">
    <property type="entry name" value="P-loop containing nucleoside triphosphate hydrolases"/>
    <property type="match status" value="2"/>
</dbReference>
<dbReference type="FunFam" id="3.40.50.300:FF:000109">
    <property type="entry name" value="Peroxisomal biogenesis factor 6"/>
    <property type="match status" value="1"/>
</dbReference>
<dbReference type="PROSITE" id="PS00674">
    <property type="entry name" value="AAA"/>
    <property type="match status" value="1"/>
</dbReference>
<evidence type="ECO:0000256" key="7">
    <source>
        <dbReference type="ARBA" id="ARBA00023136"/>
    </source>
</evidence>
<dbReference type="Gene3D" id="1.10.8.60">
    <property type="match status" value="2"/>
</dbReference>
<dbReference type="SMART" id="SM00382">
    <property type="entry name" value="AAA"/>
    <property type="match status" value="2"/>
</dbReference>
<reference evidence="12 13" key="1">
    <citation type="submission" date="2024-11" db="EMBL/GenBank/DDBJ databases">
        <title>Chromosome-level genome assembly of the freshwater bivalve Anodonta woodiana.</title>
        <authorList>
            <person name="Chen X."/>
        </authorList>
    </citation>
    <scope>NUCLEOTIDE SEQUENCE [LARGE SCALE GENOMIC DNA]</scope>
    <source>
        <strain evidence="12">MN2024</strain>
        <tissue evidence="12">Gills</tissue>
    </source>
</reference>
<proteinExistence type="inferred from homology"/>
<dbReference type="GO" id="GO:0016787">
    <property type="term" value="F:hydrolase activity"/>
    <property type="evidence" value="ECO:0007669"/>
    <property type="project" value="UniProtKB-KW"/>
</dbReference>
<gene>
    <name evidence="12" type="ORF">ACJMK2_035792</name>
</gene>
<feature type="domain" description="AAA+ ATPase" evidence="11">
    <location>
        <begin position="866"/>
        <end position="1004"/>
    </location>
</feature>
<name>A0ABD3WGS7_SINWO</name>
<dbReference type="InterPro" id="IPR050168">
    <property type="entry name" value="AAA_ATPase_domain"/>
</dbReference>
<dbReference type="FunFam" id="1.10.8.60:FF:000039">
    <property type="entry name" value="peroxisome biogenesis factor 6"/>
    <property type="match status" value="1"/>
</dbReference>
<dbReference type="Proteomes" id="UP001634394">
    <property type="component" value="Unassembled WGS sequence"/>
</dbReference>
<comment type="similarity">
    <text evidence="2">Belongs to the AAA ATPase family.</text>
</comment>
<evidence type="ECO:0000256" key="2">
    <source>
        <dbReference type="ARBA" id="ARBA00006914"/>
    </source>
</evidence>
<feature type="domain" description="AAA+ ATPase" evidence="11">
    <location>
        <begin position="590"/>
        <end position="725"/>
    </location>
</feature>
<dbReference type="GO" id="GO:0016020">
    <property type="term" value="C:membrane"/>
    <property type="evidence" value="ECO:0007669"/>
    <property type="project" value="UniProtKB-SubCell"/>
</dbReference>
<dbReference type="FunFam" id="3.40.50.300:FF:000988">
    <property type="entry name" value="peroxisome biogenesis factor 6"/>
    <property type="match status" value="1"/>
</dbReference>
<dbReference type="InterPro" id="IPR003959">
    <property type="entry name" value="ATPase_AAA_core"/>
</dbReference>
<evidence type="ECO:0000256" key="5">
    <source>
        <dbReference type="ARBA" id="ARBA00022801"/>
    </source>
</evidence>
<dbReference type="GO" id="GO:0007031">
    <property type="term" value="P:peroxisome organization"/>
    <property type="evidence" value="ECO:0007669"/>
    <property type="project" value="UniProtKB-KW"/>
</dbReference>
<keyword evidence="3" id="KW-0962">Peroxisome biogenesis</keyword>
<comment type="caution">
    <text evidence="12">The sequence shown here is derived from an EMBL/GenBank/DDBJ whole genome shotgun (WGS) entry which is preliminary data.</text>
</comment>
<dbReference type="AlphaFoldDB" id="A0ABD3WGS7"/>
<dbReference type="InterPro" id="IPR047533">
    <property type="entry name" value="RecA-like_PEX6_r2"/>
</dbReference>
<evidence type="ECO:0000259" key="11">
    <source>
        <dbReference type="SMART" id="SM00382"/>
    </source>
</evidence>
<evidence type="ECO:0000313" key="13">
    <source>
        <dbReference type="Proteomes" id="UP001634394"/>
    </source>
</evidence>
<keyword evidence="5" id="KW-0378">Hydrolase</keyword>
<comment type="catalytic activity">
    <reaction evidence="10">
        <text>ATP + H2O = ADP + phosphate + H(+)</text>
        <dbReference type="Rhea" id="RHEA:13065"/>
        <dbReference type="ChEBI" id="CHEBI:15377"/>
        <dbReference type="ChEBI" id="CHEBI:15378"/>
        <dbReference type="ChEBI" id="CHEBI:30616"/>
        <dbReference type="ChEBI" id="CHEBI:43474"/>
        <dbReference type="ChEBI" id="CHEBI:456216"/>
    </reaction>
    <physiologicalReaction direction="left-to-right" evidence="10">
        <dbReference type="Rhea" id="RHEA:13066"/>
    </physiologicalReaction>
</comment>
<evidence type="ECO:0000256" key="4">
    <source>
        <dbReference type="ARBA" id="ARBA00022741"/>
    </source>
</evidence>
<dbReference type="InterPro" id="IPR003593">
    <property type="entry name" value="AAA+_ATPase"/>
</dbReference>
<dbReference type="InterPro" id="IPR027417">
    <property type="entry name" value="P-loop_NTPase"/>
</dbReference>
<evidence type="ECO:0000256" key="1">
    <source>
        <dbReference type="ARBA" id="ARBA00004370"/>
    </source>
</evidence>
<accession>A0ABD3WGS7</accession>
<dbReference type="InterPro" id="IPR003960">
    <property type="entry name" value="ATPase_AAA_CS"/>
</dbReference>
<organism evidence="12 13">
    <name type="scientific">Sinanodonta woodiana</name>
    <name type="common">Chinese pond mussel</name>
    <name type="synonym">Anodonta woodiana</name>
    <dbReference type="NCBI Taxonomy" id="1069815"/>
    <lineage>
        <taxon>Eukaryota</taxon>
        <taxon>Metazoa</taxon>
        <taxon>Spiralia</taxon>
        <taxon>Lophotrochozoa</taxon>
        <taxon>Mollusca</taxon>
        <taxon>Bivalvia</taxon>
        <taxon>Autobranchia</taxon>
        <taxon>Heteroconchia</taxon>
        <taxon>Palaeoheterodonta</taxon>
        <taxon>Unionida</taxon>
        <taxon>Unionoidea</taxon>
        <taxon>Unionidae</taxon>
        <taxon>Unioninae</taxon>
        <taxon>Sinanodonta</taxon>
    </lineage>
</organism>
<evidence type="ECO:0000256" key="10">
    <source>
        <dbReference type="ARBA" id="ARBA00048778"/>
    </source>
</evidence>
<dbReference type="EMBL" id="JBJQND010000006">
    <property type="protein sequence ID" value="KAL3872576.1"/>
    <property type="molecule type" value="Genomic_DNA"/>
</dbReference>
<evidence type="ECO:0000256" key="6">
    <source>
        <dbReference type="ARBA" id="ARBA00022840"/>
    </source>
</evidence>
<dbReference type="PANTHER" id="PTHR23077:SF9">
    <property type="entry name" value="PEROXISOMAL ATPASE PEX6"/>
    <property type="match status" value="1"/>
</dbReference>
<dbReference type="Pfam" id="PF17862">
    <property type="entry name" value="AAA_lid_3"/>
    <property type="match status" value="1"/>
</dbReference>
<dbReference type="Gene3D" id="3.40.50.300">
    <property type="entry name" value="P-loop containing nucleotide triphosphate hydrolases"/>
    <property type="match status" value="2"/>
</dbReference>
<comment type="subcellular location">
    <subcellularLocation>
        <location evidence="1">Membrane</location>
    </subcellularLocation>
</comment>
<protein>
    <recommendedName>
        <fullName evidence="8">Peroxisomal ATPase PEX6</fullName>
    </recommendedName>
    <alternativeName>
        <fullName evidence="9">Peroxin-6</fullName>
    </alternativeName>
</protein>
<sequence>MTAPMQMEPRVEARLLIRKCVDSEHDLHVQIARKYAEYLAVPSDQNFLYLSAWSQMYPSDRSESTQGSPKLPSHTHPKYLRSYTSDIHSDDHGHVSSVEKGTYRNRADMEIIIFVKIVDDEILPDEPDSDICLHCTARFKFHYKFKTGIIFVRKVSVYPVKSVVIRVNNYDAFQWMRKVEFCSGLLMEMCNNNILLRSKDVFLASYPAKFLGDPDFKKSFFWDMIVLECSPIQQGKLTESTELIITYVPEAIENSPPIQLQRDFKAIASDSPSKIQGPFDVRLSDITRDSSHRAMVQKIGEFRYEVVYQETTFRKMLRKHTEEDTFDPLFFIGMSEKQMLKFGLFDGSYVIIYPTYYTSDIDDEEPSHYIKKEKIAMVKGLGKEYKSERLFITPHLLFNMLRCPTEKPDEVVLKRYQNDLNSHEDNSTSSSWSSQVPLADEVKIAIVQSPNYSPRAPHGESMKAYFSIPRILAQGDVISLRSLDEPEFWQSNGEDPEIRFPCIYFQVIGIKGPKCETSNYMLDKDRTTLIQSGAEHSYIPVLMQTYYSPYPLGSWDKDELPGQNLYVDKLESFIVPHLQARKGDMTLSAVQPAILISGPVGCGKMSLVAAVARRLNIHTLKINCHGLCGETSAATETRMKNVFNAAGLFSPCILLLLNVHALGRDRDGNTEDPRVASSFHNYVLQLKKELQTYPVIVVATTHAPKDLTKDMQEAFLHELKIEAPDEMQRGEMIQGLLQNVQYSGNISIPYIAQRTAGFVLGDMAALIAHAKREALHRLCKDCCWGKLMPSPKEEEDLLTAGIVVEQQDFNKALDDIQNAHSDTIGAPKIPNVRWDDVGGLTDIKKEILDTIQLPLQYPELLAAGLRRSGVLLYGPPGTGKTLLAKAVATECSLNFLSVKGPELINMYVGQSEQNVREVFNRARSAAPCVIFFDELDSLAPNRGRSGDSGGVMDRVVSQLLAELDGLNKSCDVFVIGATNRPDLLDPALLRPGRFDKLLYLGVSETRESQLNLLQALTRKFNLEENLDLSTIAEKCPFNLTGADFYALCSDALLNAIKRKIDQLERGETVDQSVVVVTEKDFIDALEILTPSVSEQEILYYKELRSKFTL</sequence>
<dbReference type="CDD" id="cd19481">
    <property type="entry name" value="RecA-like_protease"/>
    <property type="match status" value="1"/>
</dbReference>
<evidence type="ECO:0000256" key="8">
    <source>
        <dbReference type="ARBA" id="ARBA00034811"/>
    </source>
</evidence>